<feature type="compositionally biased region" description="Low complexity" evidence="1">
    <location>
        <begin position="16"/>
        <end position="33"/>
    </location>
</feature>
<feature type="compositionally biased region" description="Basic and acidic residues" evidence="1">
    <location>
        <begin position="122"/>
        <end position="131"/>
    </location>
</feature>
<feature type="region of interest" description="Disordered" evidence="1">
    <location>
        <begin position="289"/>
        <end position="324"/>
    </location>
</feature>
<dbReference type="AlphaFoldDB" id="A0AAE0EYC1"/>
<dbReference type="Proteomes" id="UP001190700">
    <property type="component" value="Unassembled WGS sequence"/>
</dbReference>
<feature type="region of interest" description="Disordered" evidence="1">
    <location>
        <begin position="1"/>
        <end position="219"/>
    </location>
</feature>
<feature type="compositionally biased region" description="Low complexity" evidence="1">
    <location>
        <begin position="155"/>
        <end position="169"/>
    </location>
</feature>
<feature type="compositionally biased region" description="Polar residues" evidence="1">
    <location>
        <begin position="289"/>
        <end position="298"/>
    </location>
</feature>
<feature type="compositionally biased region" description="Polar residues" evidence="1">
    <location>
        <begin position="52"/>
        <end position="96"/>
    </location>
</feature>
<proteinExistence type="predicted"/>
<comment type="caution">
    <text evidence="2">The sequence shown here is derived from an EMBL/GenBank/DDBJ whole genome shotgun (WGS) entry which is preliminary data.</text>
</comment>
<protein>
    <submittedName>
        <fullName evidence="2">Uncharacterized protein</fullName>
    </submittedName>
</protein>
<keyword evidence="3" id="KW-1185">Reference proteome</keyword>
<sequence>MGCTASVAKNAVADPVTSTKSVAVAESVSKSPSQQQKGNVPALPTAAKDPTENNLISPQKENVHSNAQKAPSRTDALSTSVTKDSPTLNKQASQENAAIGDKLAAARKKLPPLEITNSIDSKPAKLPDLKKAPSQLPGLPAPLPAAEKKLEATEKAASASSAPLALQAPEKSNADFVPPCGEDLMERDPLRPENAMTSLEYCPESPVAQPSITKDLDKEESLSSLAGMPRLGPAPTRTDVKRVSWRRELETVHVISPLPAKDAPHRYDACAASVDADLGDVQEVPEMATSTEMTSVSCDSRPLPANSTEREVIEASSSSSSSSEGSCEAAFALQGRWQFSGFDAGILELTSTTGGKLTGNLNAKQIGPLTGSAREARVFQGGTGKEELQMCLISDEVNNTFRGWYWANGQPDTGCLWDATAASALKSPFAANWLVQDLGEGVNVDFNLQEAEGTLKGELIIPDEEGGVTVSGSCTEPIAVASLLLDDSTEMLIFQQSSDDNDTLQVWLASQPGAPVGSIYSANRAPDLDFIP</sequence>
<gene>
    <name evidence="2" type="ORF">CYMTET_45409</name>
</gene>
<evidence type="ECO:0000313" key="2">
    <source>
        <dbReference type="EMBL" id="KAK3245003.1"/>
    </source>
</evidence>
<organism evidence="2 3">
    <name type="scientific">Cymbomonas tetramitiformis</name>
    <dbReference type="NCBI Taxonomy" id="36881"/>
    <lineage>
        <taxon>Eukaryota</taxon>
        <taxon>Viridiplantae</taxon>
        <taxon>Chlorophyta</taxon>
        <taxon>Pyramimonadophyceae</taxon>
        <taxon>Pyramimonadales</taxon>
        <taxon>Pyramimonadaceae</taxon>
        <taxon>Cymbomonas</taxon>
    </lineage>
</organism>
<evidence type="ECO:0000313" key="3">
    <source>
        <dbReference type="Proteomes" id="UP001190700"/>
    </source>
</evidence>
<reference evidence="2 3" key="1">
    <citation type="journal article" date="2015" name="Genome Biol. Evol.">
        <title>Comparative Genomics of a Bacterivorous Green Alga Reveals Evolutionary Causalities and Consequences of Phago-Mixotrophic Mode of Nutrition.</title>
        <authorList>
            <person name="Burns J.A."/>
            <person name="Paasch A."/>
            <person name="Narechania A."/>
            <person name="Kim E."/>
        </authorList>
    </citation>
    <scope>NUCLEOTIDE SEQUENCE [LARGE SCALE GENOMIC DNA]</scope>
    <source>
        <strain evidence="2 3">PLY_AMNH</strain>
    </source>
</reference>
<accession>A0AAE0EYC1</accession>
<evidence type="ECO:0000256" key="1">
    <source>
        <dbReference type="SAM" id="MobiDB-lite"/>
    </source>
</evidence>
<dbReference type="EMBL" id="LGRX02031131">
    <property type="protein sequence ID" value="KAK3245003.1"/>
    <property type="molecule type" value="Genomic_DNA"/>
</dbReference>
<name>A0AAE0EYC1_9CHLO</name>